<feature type="domain" description="SUI1" evidence="4">
    <location>
        <begin position="44"/>
        <end position="104"/>
    </location>
</feature>
<dbReference type="PIRSF" id="PIRSF037511">
    <property type="entry name" value="Transl_init_SUI1_pro"/>
    <property type="match status" value="1"/>
</dbReference>
<evidence type="ECO:0000256" key="1">
    <source>
        <dbReference type="ARBA" id="ARBA00022845"/>
    </source>
</evidence>
<dbReference type="RefSeq" id="WP_015754899.1">
    <property type="nucleotide sequence ID" value="NC_013222.1"/>
</dbReference>
<dbReference type="EMBL" id="CP001712">
    <property type="protein sequence ID" value="EAR15583.1"/>
    <property type="molecule type" value="Genomic_DNA"/>
</dbReference>
<feature type="compositionally biased region" description="Basic and acidic residues" evidence="3">
    <location>
        <begin position="1"/>
        <end position="17"/>
    </location>
</feature>
<evidence type="ECO:0000313" key="6">
    <source>
        <dbReference type="Proteomes" id="UP000009049"/>
    </source>
</evidence>
<dbReference type="Proteomes" id="UP000009049">
    <property type="component" value="Chromosome"/>
</dbReference>
<keyword evidence="6" id="KW-1185">Reference proteome</keyword>
<dbReference type="HOGENOM" id="CLU_082805_4_1_10"/>
<dbReference type="InterPro" id="IPR005872">
    <property type="entry name" value="SUI1_arc_bac"/>
</dbReference>
<evidence type="ECO:0000313" key="5">
    <source>
        <dbReference type="EMBL" id="EAR15583.1"/>
    </source>
</evidence>
<feature type="region of interest" description="Disordered" evidence="3">
    <location>
        <begin position="1"/>
        <end position="34"/>
    </location>
</feature>
<dbReference type="CDD" id="cd11567">
    <property type="entry name" value="YciH_like"/>
    <property type="match status" value="1"/>
</dbReference>
<dbReference type="KEGG" id="rbi:RB2501_14684"/>
<evidence type="ECO:0000259" key="4">
    <source>
        <dbReference type="PROSITE" id="PS50296"/>
    </source>
</evidence>
<protein>
    <recommendedName>
        <fullName evidence="4">SUI1 domain-containing protein</fullName>
    </recommendedName>
</protein>
<sequence length="112" mass="12657">MDLRDQLKNLFPDHEPEPESESDSGNPDPNPVWLQEDPIRCIYEKRRGKPVTVLEGYTGADSDFASLTREIKKHLGVGGSYKDDRILIQGDCRDQIMQLLKSKGFNVKRVGG</sequence>
<organism evidence="5 6">
    <name type="scientific">Robiginitalea biformata (strain ATCC BAA-864 / DSM 15991 / KCTC 12146 / HTCC2501)</name>
    <dbReference type="NCBI Taxonomy" id="313596"/>
    <lineage>
        <taxon>Bacteria</taxon>
        <taxon>Pseudomonadati</taxon>
        <taxon>Bacteroidota</taxon>
        <taxon>Flavobacteriia</taxon>
        <taxon>Flavobacteriales</taxon>
        <taxon>Flavobacteriaceae</taxon>
        <taxon>Robiginitalea</taxon>
    </lineage>
</organism>
<accession>A4CL34</accession>
<dbReference type="AlphaFoldDB" id="A4CL34"/>
<dbReference type="OrthoDB" id="9792915at2"/>
<dbReference type="SUPFAM" id="SSF55159">
    <property type="entry name" value="eIF1-like"/>
    <property type="match status" value="1"/>
</dbReference>
<dbReference type="eggNOG" id="COG0023">
    <property type="taxonomic scope" value="Bacteria"/>
</dbReference>
<dbReference type="GO" id="GO:0003743">
    <property type="term" value="F:translation initiation factor activity"/>
    <property type="evidence" value="ECO:0007669"/>
    <property type="project" value="InterPro"/>
</dbReference>
<reference evidence="5 6" key="1">
    <citation type="journal article" date="2009" name="J. Bacteriol.">
        <title>Complete genome sequence of Robiginitalea biformata HTCC2501.</title>
        <authorList>
            <person name="Oh H.M."/>
            <person name="Giovannoni S.J."/>
            <person name="Lee K."/>
            <person name="Ferriera S."/>
            <person name="Johnson J."/>
            <person name="Cho J.C."/>
        </authorList>
    </citation>
    <scope>NUCLEOTIDE SEQUENCE [LARGE SCALE GENOMIC DNA]</scope>
    <source>
        <strain evidence="6">ATCC BAA-864 / HTCC2501 / KCTC 12146</strain>
    </source>
</reference>
<evidence type="ECO:0000256" key="3">
    <source>
        <dbReference type="SAM" id="MobiDB-lite"/>
    </source>
</evidence>
<dbReference type="STRING" id="313596.RB2501_14684"/>
<dbReference type="PROSITE" id="PS50296">
    <property type="entry name" value="SUI1"/>
    <property type="match status" value="1"/>
</dbReference>
<gene>
    <name evidence="5" type="ordered locus">RB2501_14684</name>
</gene>
<keyword evidence="1" id="KW-0810">Translation regulation</keyword>
<dbReference type="Gene3D" id="3.30.780.10">
    <property type="entry name" value="SUI1-like domain"/>
    <property type="match status" value="1"/>
</dbReference>
<name>A4CL34_ROBBH</name>
<dbReference type="GO" id="GO:0006417">
    <property type="term" value="P:regulation of translation"/>
    <property type="evidence" value="ECO:0007669"/>
    <property type="project" value="UniProtKB-KW"/>
</dbReference>
<evidence type="ECO:0000256" key="2">
    <source>
        <dbReference type="ARBA" id="ARBA00022917"/>
    </source>
</evidence>
<keyword evidence="2" id="KW-0648">Protein biosynthesis</keyword>
<proteinExistence type="predicted"/>
<dbReference type="InterPro" id="IPR036877">
    <property type="entry name" value="SUI1_dom_sf"/>
</dbReference>
<dbReference type="InterPro" id="IPR001950">
    <property type="entry name" value="SUI1"/>
</dbReference>
<dbReference type="Pfam" id="PF01253">
    <property type="entry name" value="SUI1"/>
    <property type="match status" value="1"/>
</dbReference>